<gene>
    <name evidence="8" type="ORF">KL86DPRO_11362</name>
</gene>
<feature type="transmembrane region" description="Helical" evidence="6">
    <location>
        <begin position="457"/>
        <end position="484"/>
    </location>
</feature>
<name>A0A212JG90_9DELT</name>
<evidence type="ECO:0000256" key="3">
    <source>
        <dbReference type="ARBA" id="ARBA00022827"/>
    </source>
</evidence>
<dbReference type="AlphaFoldDB" id="A0A212JG90"/>
<dbReference type="PANTHER" id="PTHR46091:SF3">
    <property type="entry name" value="AMINE OXIDASE DOMAIN-CONTAINING PROTEIN"/>
    <property type="match status" value="1"/>
</dbReference>
<dbReference type="EMBL" id="FLUQ01000001">
    <property type="protein sequence ID" value="SBV98275.1"/>
    <property type="molecule type" value="Genomic_DNA"/>
</dbReference>
<evidence type="ECO:0000256" key="1">
    <source>
        <dbReference type="ARBA" id="ARBA00022630"/>
    </source>
</evidence>
<keyword evidence="3" id="KW-0274">FAD</keyword>
<keyword evidence="5" id="KW-0520">NAD</keyword>
<keyword evidence="8" id="KW-0560">Oxidoreductase</keyword>
<keyword evidence="6" id="KW-0472">Membrane</keyword>
<reference evidence="8" key="1">
    <citation type="submission" date="2016-04" db="EMBL/GenBank/DDBJ databases">
        <authorList>
            <person name="Evans L.H."/>
            <person name="Alamgir A."/>
            <person name="Owens N."/>
            <person name="Weber N.D."/>
            <person name="Virtaneva K."/>
            <person name="Barbian K."/>
            <person name="Babar A."/>
            <person name="Rosenke K."/>
        </authorList>
    </citation>
    <scope>NUCLEOTIDE SEQUENCE</scope>
    <source>
        <strain evidence="8">86</strain>
    </source>
</reference>
<keyword evidence="1" id="KW-0285">Flavoprotein</keyword>
<protein>
    <submittedName>
        <fullName evidence="8">Putative All-trans-retinol 13,14-reductase</fullName>
        <ecNumber evidence="8">1.3.99.23</ecNumber>
    </submittedName>
</protein>
<evidence type="ECO:0000259" key="7">
    <source>
        <dbReference type="Pfam" id="PF01593"/>
    </source>
</evidence>
<evidence type="ECO:0000256" key="6">
    <source>
        <dbReference type="SAM" id="Phobius"/>
    </source>
</evidence>
<dbReference type="InterPro" id="IPR002937">
    <property type="entry name" value="Amino_oxidase"/>
</dbReference>
<dbReference type="SUPFAM" id="SSF51905">
    <property type="entry name" value="FAD/NAD(P)-binding domain"/>
    <property type="match status" value="1"/>
</dbReference>
<organism evidence="8">
    <name type="scientific">uncultured delta proteobacterium</name>
    <dbReference type="NCBI Taxonomy" id="34034"/>
    <lineage>
        <taxon>Bacteria</taxon>
        <taxon>Deltaproteobacteria</taxon>
        <taxon>environmental samples</taxon>
    </lineage>
</organism>
<sequence length="496" mass="53603">MSESKTVAVIGGGLAGLTSALILARNGYAVTLVEKSRRLGLTVRGFTRQGVYFDTGLHYTGGLAEKGIVSRYLRYLGVEALELAPFAEECFDAVYFADIDKRVHLPIGFERMTEALRDAFPGEEAAITAYMRAAREAFTNSSLLNFFLDAQSGMQAMQDPRAALSLSAYLDTLTQNPHLRTVLSMHALLYGVSPDEVPFTQHAYVSASYFDSVHNFAGGGAALVEAFERRLAAEGVTVVTGRAVRRIVCGEERRVTGLELEDGEHIMADACICTAHPSSLAAMAGKIFRPAYLERLRGLEDTASAYMFFGIAEGKLDCLRNRNMFLCHGPNLGNAFEGRMAPEDGPFYVASSPQPAHSAKSGIVVVAPGSFDQVAAWADSARGNRPEAYKAFKKATVARVRESLVRLCPELEAVRFVDAATPLTMRDYLDARRGGLYGCKHTVAQFNPLPMTRVPNLWLAGQSVIAPGLMGAMISAFLACGFLLGHSALQEGVACN</sequence>
<feature type="domain" description="Amine oxidase" evidence="7">
    <location>
        <begin position="14"/>
        <end position="306"/>
    </location>
</feature>
<evidence type="ECO:0000313" key="8">
    <source>
        <dbReference type="EMBL" id="SBV98275.1"/>
    </source>
</evidence>
<evidence type="ECO:0000256" key="2">
    <source>
        <dbReference type="ARBA" id="ARBA00022729"/>
    </source>
</evidence>
<dbReference type="InterPro" id="IPR052206">
    <property type="entry name" value="Retinol_saturase"/>
</dbReference>
<dbReference type="InterPro" id="IPR036188">
    <property type="entry name" value="FAD/NAD-bd_sf"/>
</dbReference>
<proteinExistence type="predicted"/>
<accession>A0A212JG90</accession>
<evidence type="ECO:0000256" key="4">
    <source>
        <dbReference type="ARBA" id="ARBA00022857"/>
    </source>
</evidence>
<dbReference type="Pfam" id="PF01593">
    <property type="entry name" value="Amino_oxidase"/>
    <property type="match status" value="1"/>
</dbReference>
<keyword evidence="2" id="KW-0732">Signal</keyword>
<dbReference type="Gene3D" id="3.50.50.60">
    <property type="entry name" value="FAD/NAD(P)-binding domain"/>
    <property type="match status" value="2"/>
</dbReference>
<dbReference type="EC" id="1.3.99.23" evidence="8"/>
<evidence type="ECO:0000256" key="5">
    <source>
        <dbReference type="ARBA" id="ARBA00023027"/>
    </source>
</evidence>
<keyword evidence="6" id="KW-0812">Transmembrane</keyword>
<keyword evidence="4" id="KW-0521">NADP</keyword>
<keyword evidence="6" id="KW-1133">Transmembrane helix</keyword>
<dbReference type="PANTHER" id="PTHR46091">
    <property type="entry name" value="BLR7054 PROTEIN"/>
    <property type="match status" value="1"/>
</dbReference>
<dbReference type="GO" id="GO:0051786">
    <property type="term" value="F:all-trans-retinol 13,14-reductase activity"/>
    <property type="evidence" value="ECO:0007669"/>
    <property type="project" value="UniProtKB-EC"/>
</dbReference>